<organism evidence="1 2">
    <name type="scientific">Meloidogyne enterolobii</name>
    <name type="common">Root-knot nematode worm</name>
    <name type="synonym">Meloidogyne mayaguensis</name>
    <dbReference type="NCBI Taxonomy" id="390850"/>
    <lineage>
        <taxon>Eukaryota</taxon>
        <taxon>Metazoa</taxon>
        <taxon>Ecdysozoa</taxon>
        <taxon>Nematoda</taxon>
        <taxon>Chromadorea</taxon>
        <taxon>Rhabditida</taxon>
        <taxon>Tylenchina</taxon>
        <taxon>Tylenchomorpha</taxon>
        <taxon>Tylenchoidea</taxon>
        <taxon>Meloidogynidae</taxon>
        <taxon>Meloidogyninae</taxon>
        <taxon>Meloidogyne</taxon>
    </lineage>
</organism>
<dbReference type="Proteomes" id="UP001497535">
    <property type="component" value="Unassembled WGS sequence"/>
</dbReference>
<keyword evidence="2" id="KW-1185">Reference proteome</keyword>
<sequence length="92" mass="11134">MFNFLIKFLILFCLILEIHSWNWGDYPSPRASTYFKCGIQNRSFVCDPDAMLTDQQRKEIILLVENFKEKTKRVSLFSRQFQFYSQIQQFHV</sequence>
<evidence type="ECO:0000313" key="1">
    <source>
        <dbReference type="EMBL" id="CAK5084911.1"/>
    </source>
</evidence>
<name>A0ACB1A1C7_MELEN</name>
<comment type="caution">
    <text evidence="1">The sequence shown here is derived from an EMBL/GenBank/DDBJ whole genome shotgun (WGS) entry which is preliminary data.</text>
</comment>
<protein>
    <submittedName>
        <fullName evidence="1">Uncharacterized protein</fullName>
    </submittedName>
</protein>
<gene>
    <name evidence="1" type="ORF">MENTE1834_LOCUS32320</name>
</gene>
<proteinExistence type="predicted"/>
<dbReference type="EMBL" id="CAVMJV010000055">
    <property type="protein sequence ID" value="CAK5084911.1"/>
    <property type="molecule type" value="Genomic_DNA"/>
</dbReference>
<accession>A0ACB1A1C7</accession>
<evidence type="ECO:0000313" key="2">
    <source>
        <dbReference type="Proteomes" id="UP001497535"/>
    </source>
</evidence>
<reference evidence="1" key="1">
    <citation type="submission" date="2023-11" db="EMBL/GenBank/DDBJ databases">
        <authorList>
            <person name="Poullet M."/>
        </authorList>
    </citation>
    <scope>NUCLEOTIDE SEQUENCE</scope>
    <source>
        <strain evidence="1">E1834</strain>
    </source>
</reference>